<gene>
    <name evidence="2" type="ORF">A2160_02710</name>
</gene>
<dbReference type="EMBL" id="MEZK01000010">
    <property type="protein sequence ID" value="OGD63371.1"/>
    <property type="molecule type" value="Genomic_DNA"/>
</dbReference>
<accession>A0A1F5E7P6</accession>
<comment type="caution">
    <text evidence="2">The sequence shown here is derived from an EMBL/GenBank/DDBJ whole genome shotgun (WGS) entry which is preliminary data.</text>
</comment>
<dbReference type="CDD" id="cd06433">
    <property type="entry name" value="GT_2_WfgS_like"/>
    <property type="match status" value="1"/>
</dbReference>
<dbReference type="AlphaFoldDB" id="A0A1F5E7P6"/>
<reference evidence="2 3" key="1">
    <citation type="journal article" date="2016" name="Nat. Commun.">
        <title>Thousands of microbial genomes shed light on interconnected biogeochemical processes in an aquifer system.</title>
        <authorList>
            <person name="Anantharaman K."/>
            <person name="Brown C.T."/>
            <person name="Hug L.A."/>
            <person name="Sharon I."/>
            <person name="Castelle C.J."/>
            <person name="Probst A.J."/>
            <person name="Thomas B.C."/>
            <person name="Singh A."/>
            <person name="Wilkins M.J."/>
            <person name="Karaoz U."/>
            <person name="Brodie E.L."/>
            <person name="Williams K.H."/>
            <person name="Hubbard S.S."/>
            <person name="Banfield J.F."/>
        </authorList>
    </citation>
    <scope>NUCLEOTIDE SEQUENCE [LARGE SCALE GENOMIC DNA]</scope>
</reference>
<dbReference type="Gene3D" id="3.90.550.10">
    <property type="entry name" value="Spore Coat Polysaccharide Biosynthesis Protein SpsA, Chain A"/>
    <property type="match status" value="1"/>
</dbReference>
<dbReference type="SUPFAM" id="SSF53448">
    <property type="entry name" value="Nucleotide-diphospho-sugar transferases"/>
    <property type="match status" value="1"/>
</dbReference>
<dbReference type="Proteomes" id="UP000177006">
    <property type="component" value="Unassembled WGS sequence"/>
</dbReference>
<organism evidence="2 3">
    <name type="scientific">Candidatus Beckwithbacteria bacterium RBG_13_42_9</name>
    <dbReference type="NCBI Taxonomy" id="1797457"/>
    <lineage>
        <taxon>Bacteria</taxon>
        <taxon>Candidatus Beckwithiibacteriota</taxon>
    </lineage>
</organism>
<dbReference type="PANTHER" id="PTHR22916">
    <property type="entry name" value="GLYCOSYLTRANSFERASE"/>
    <property type="match status" value="1"/>
</dbReference>
<protein>
    <recommendedName>
        <fullName evidence="1">Glycosyltransferase 2-like domain-containing protein</fullName>
    </recommendedName>
</protein>
<dbReference type="Pfam" id="PF00535">
    <property type="entry name" value="Glycos_transf_2"/>
    <property type="match status" value="1"/>
</dbReference>
<evidence type="ECO:0000313" key="2">
    <source>
        <dbReference type="EMBL" id="OGD63371.1"/>
    </source>
</evidence>
<feature type="domain" description="Glycosyltransferase 2-like" evidence="1">
    <location>
        <begin position="5"/>
        <end position="152"/>
    </location>
</feature>
<name>A0A1F5E7P6_9BACT</name>
<evidence type="ECO:0000259" key="1">
    <source>
        <dbReference type="Pfam" id="PF00535"/>
    </source>
</evidence>
<dbReference type="InterPro" id="IPR001173">
    <property type="entry name" value="Glyco_trans_2-like"/>
</dbReference>
<sequence>MKTISIITPSYNQDSFIEETIKSIWSQAGGFKIEHLVMDGGSNDKTVSILKRYEKRLKRKKYPIKCNGVQFHWVSKSDKGQSDAINQGLKKASGDILAYLNSDDAYESMAFSRVINSLIKKGDDLVYSDCYIIDENSKKTGLLRSKNINLETYLNENNYIPQPTVFFKRKVYETLGGFNQNYHYAMDYDYFIKAAKQFKLSYLSGKPLARFRIYKNSKSVSNANKSWQEARKICLKHGGKFFSQSFLAYYRQRFRFFLKKFGYDPEPTLVHLSGIKQKIFNP</sequence>
<dbReference type="PANTHER" id="PTHR22916:SF65">
    <property type="entry name" value="SLR1065 PROTEIN"/>
    <property type="match status" value="1"/>
</dbReference>
<proteinExistence type="predicted"/>
<evidence type="ECO:0000313" key="3">
    <source>
        <dbReference type="Proteomes" id="UP000177006"/>
    </source>
</evidence>
<dbReference type="STRING" id="1797457.A2160_02710"/>
<dbReference type="InterPro" id="IPR029044">
    <property type="entry name" value="Nucleotide-diphossugar_trans"/>
</dbReference>